<reference evidence="3" key="1">
    <citation type="journal article" date="2019" name="Int. J. Syst. Evol. Microbiol.">
        <title>The Global Catalogue of Microorganisms (GCM) 10K type strain sequencing project: providing services to taxonomists for standard genome sequencing and annotation.</title>
        <authorList>
            <consortium name="The Broad Institute Genomics Platform"/>
            <consortium name="The Broad Institute Genome Sequencing Center for Infectious Disease"/>
            <person name="Wu L."/>
            <person name="Ma J."/>
        </authorList>
    </citation>
    <scope>NUCLEOTIDE SEQUENCE [LARGE SCALE GENOMIC DNA]</scope>
    <source>
        <strain evidence="3">CGMCC 4.7455</strain>
    </source>
</reference>
<protein>
    <recommendedName>
        <fullName evidence="4">DUF2834 domain-containing protein</fullName>
    </recommendedName>
</protein>
<gene>
    <name evidence="2" type="ORF">ACFSJS_16035</name>
</gene>
<dbReference type="RefSeq" id="WP_380900843.1">
    <property type="nucleotide sequence ID" value="NZ_JBHUFU010000009.1"/>
</dbReference>
<dbReference type="EMBL" id="JBHUFU010000009">
    <property type="protein sequence ID" value="MFD1831174.1"/>
    <property type="molecule type" value="Genomic_DNA"/>
</dbReference>
<evidence type="ECO:0000256" key="1">
    <source>
        <dbReference type="SAM" id="Phobius"/>
    </source>
</evidence>
<keyword evidence="1" id="KW-0472">Membrane</keyword>
<keyword evidence="1" id="KW-0812">Transmembrane</keyword>
<feature type="transmembrane region" description="Helical" evidence="1">
    <location>
        <begin position="21"/>
        <end position="45"/>
    </location>
</feature>
<keyword evidence="3" id="KW-1185">Reference proteome</keyword>
<comment type="caution">
    <text evidence="2">The sequence shown here is derived from an EMBL/GenBank/DDBJ whole genome shotgun (WGS) entry which is preliminary data.</text>
</comment>
<evidence type="ECO:0000313" key="3">
    <source>
        <dbReference type="Proteomes" id="UP001597365"/>
    </source>
</evidence>
<name>A0ABW4PLN2_9ACTN</name>
<dbReference type="Proteomes" id="UP001597365">
    <property type="component" value="Unassembled WGS sequence"/>
</dbReference>
<feature type="transmembrane region" description="Helical" evidence="1">
    <location>
        <begin position="51"/>
        <end position="73"/>
    </location>
</feature>
<keyword evidence="1" id="KW-1133">Transmembrane helix</keyword>
<evidence type="ECO:0000313" key="2">
    <source>
        <dbReference type="EMBL" id="MFD1831174.1"/>
    </source>
</evidence>
<proteinExistence type="predicted"/>
<sequence>MMVLAELLSNFLPGKIKTRIDYLWSALIMSVITLLVLTGTAHFFGQEWSKALRWTSIVAACVAAGYAVVYPFLKNKLVNE</sequence>
<organism evidence="2 3">
    <name type="scientific">Streptomyces desertarenae</name>
    <dbReference type="NCBI Taxonomy" id="2666184"/>
    <lineage>
        <taxon>Bacteria</taxon>
        <taxon>Bacillati</taxon>
        <taxon>Actinomycetota</taxon>
        <taxon>Actinomycetes</taxon>
        <taxon>Kitasatosporales</taxon>
        <taxon>Streptomycetaceae</taxon>
        <taxon>Streptomyces</taxon>
    </lineage>
</organism>
<evidence type="ECO:0008006" key="4">
    <source>
        <dbReference type="Google" id="ProtNLM"/>
    </source>
</evidence>
<accession>A0ABW4PLN2</accession>